<evidence type="ECO:0000256" key="1">
    <source>
        <dbReference type="SAM" id="MobiDB-lite"/>
    </source>
</evidence>
<reference evidence="3 4" key="1">
    <citation type="journal article" date="2012" name="Genome Biol.">
        <title>Genome and low-iron response of an oceanic diatom adapted to chronic iron limitation.</title>
        <authorList>
            <person name="Lommer M."/>
            <person name="Specht M."/>
            <person name="Roy A.S."/>
            <person name="Kraemer L."/>
            <person name="Andreson R."/>
            <person name="Gutowska M.A."/>
            <person name="Wolf J."/>
            <person name="Bergner S.V."/>
            <person name="Schilhabel M.B."/>
            <person name="Klostermeier U.C."/>
            <person name="Beiko R.G."/>
            <person name="Rosenstiel P."/>
            <person name="Hippler M."/>
            <person name="Laroche J."/>
        </authorList>
    </citation>
    <scope>NUCLEOTIDE SEQUENCE [LARGE SCALE GENOMIC DNA]</scope>
    <source>
        <strain evidence="3 4">CCMP1005</strain>
    </source>
</reference>
<comment type="caution">
    <text evidence="3">The sequence shown here is derived from an EMBL/GenBank/DDBJ whole genome shotgun (WGS) entry which is preliminary data.</text>
</comment>
<dbReference type="Proteomes" id="UP000266841">
    <property type="component" value="Unassembled WGS sequence"/>
</dbReference>
<sequence length="449" mass="49229">MTSMQRTSTTVTKQAVHVHCHSWGIRLLPGCNASHGPDHSSTHIFPDTPPVFLRERPRRSGQMGPLGPDTGEGGGFLPKGHIEESIQYQCGVGRGEVMGLEFEIARSSTGDDALGALPVYHWNKSITSDRPLRLFEARYRSVGTIASSRRPNCLSLRETEAGPVNTLQPHDRSLVVEVRPCAQPPHNSQRTGQWSVSTPADTHRSVLAAGAAGGESRREGQREGPTRTQTGVLHLLSLGAKALLISISVSEYASVPHANKTEDRRVGQCPKWLGGSKTPSSDCDTVAEEEAKAYKRGRQTRLGGDHQQWEGVNQAGGQSLTFDESSVFVLDPYWMIVLLATLVFVVRTCAANRKERDAIFGRKSSLKNEEADEDHSDRSYNYSHRDSFSSKGSSICISRENSELSFQGLLSSSMIAMAELDESEINSAETVVFRSPSPVQHLLSKRRKQ</sequence>
<name>K0SKQ7_THAOC</name>
<keyword evidence="4" id="KW-1185">Reference proteome</keyword>
<protein>
    <submittedName>
        <fullName evidence="3">Uncharacterized protein</fullName>
    </submittedName>
</protein>
<evidence type="ECO:0000313" key="3">
    <source>
        <dbReference type="EMBL" id="EJK65915.1"/>
    </source>
</evidence>
<dbReference type="AlphaFoldDB" id="K0SKQ7"/>
<gene>
    <name evidence="3" type="ORF">THAOC_13182</name>
</gene>
<feature type="region of interest" description="Disordered" evidence="1">
    <location>
        <begin position="264"/>
        <end position="283"/>
    </location>
</feature>
<proteinExistence type="predicted"/>
<keyword evidence="2" id="KW-0812">Transmembrane</keyword>
<feature type="compositionally biased region" description="Basic and acidic residues" evidence="1">
    <location>
        <begin position="375"/>
        <end position="388"/>
    </location>
</feature>
<feature type="transmembrane region" description="Helical" evidence="2">
    <location>
        <begin position="333"/>
        <end position="350"/>
    </location>
</feature>
<organism evidence="3 4">
    <name type="scientific">Thalassiosira oceanica</name>
    <name type="common">Marine diatom</name>
    <dbReference type="NCBI Taxonomy" id="159749"/>
    <lineage>
        <taxon>Eukaryota</taxon>
        <taxon>Sar</taxon>
        <taxon>Stramenopiles</taxon>
        <taxon>Ochrophyta</taxon>
        <taxon>Bacillariophyta</taxon>
        <taxon>Coscinodiscophyceae</taxon>
        <taxon>Thalassiosirophycidae</taxon>
        <taxon>Thalassiosirales</taxon>
        <taxon>Thalassiosiraceae</taxon>
        <taxon>Thalassiosira</taxon>
    </lineage>
</organism>
<evidence type="ECO:0000313" key="4">
    <source>
        <dbReference type="Proteomes" id="UP000266841"/>
    </source>
</evidence>
<dbReference type="EMBL" id="AGNL01015376">
    <property type="protein sequence ID" value="EJK65915.1"/>
    <property type="molecule type" value="Genomic_DNA"/>
</dbReference>
<keyword evidence="2" id="KW-1133">Transmembrane helix</keyword>
<evidence type="ECO:0000256" key="2">
    <source>
        <dbReference type="SAM" id="Phobius"/>
    </source>
</evidence>
<accession>K0SKQ7</accession>
<feature type="region of interest" description="Disordered" evidence="1">
    <location>
        <begin position="364"/>
        <end position="390"/>
    </location>
</feature>
<keyword evidence="2" id="KW-0472">Membrane</keyword>